<evidence type="ECO:0000313" key="2">
    <source>
        <dbReference type="Proteomes" id="UP000184255"/>
    </source>
</evidence>
<sequence length="689" mass="78474">MAAAVHQLPPSTRVQFSMPNRTIFSWTDCVQVMALSDMDLLPLIKECDCAIAVLREEIERRQKQGNLQRGLPITSECLRVFKQCAGRPLEPVEIEAQASLDSTKLILGRLTGRCLPWISSGRLSLGEQASIVRLVLNLATYYHTSNLTPECQPNDREGFSVPHALPDTATRTAALIFFAGNDVPECFLDTRCVLWSEDGEISACTVNSNFIDDGLKCLQQFGLLIKREGEGGAMYSYDSTKKKPAKHLPKKDLASLRLEALKHVCYIFPKDGQTEPHKYTQKGYALLPVLRRCVPYMWCDYELWRDYALLSSAFETFLSATQFGDLTWKIQAIRVAEELAILMKDSVNLARVSFRHFALRRLHFAGKLTTDSSLLHQFPSPDYIKTYDRRSNAFMGQLVLIVTQTLIDRSATSQDVYTSTQKFQALPGTISLQESLVKLEAEFLYAKSLRYEGNFTAAVEAFRGLLRHAVDLKSRLTLKIIVQYGELESERGHHSFALQLLKQDEEFVKGIHSLKLGSGRRLSLSLAYAHLMEVLHSIAQNDYRYEVILDRAEYMFQWLGSTYEKMGQVGRTVQQSIFQTRCGLAIIHHIRQKLSLAFDVWEQAKSAAGLCWPDQGYAFMITTYSQSQLAFVLHRSDATQLREQAEQTWNEIKHCRYYNFIGLGTIWPDLVGDWEEKQSRSRIIPRLRT</sequence>
<name>A0A1L7UBX2_FUSMA</name>
<proteinExistence type="predicted"/>
<gene>
    <name evidence="1" type="ORF">FMAN_14159</name>
</gene>
<protein>
    <submittedName>
        <fullName evidence="1">Uncharacterized protein</fullName>
    </submittedName>
</protein>
<comment type="caution">
    <text evidence="1">The sequence shown here is derived from an EMBL/GenBank/DDBJ whole genome shotgun (WGS) entry which is preliminary data.</text>
</comment>
<organism evidence="1 2">
    <name type="scientific">Fusarium mangiferae</name>
    <name type="common">Mango malformation disease fungus</name>
    <dbReference type="NCBI Taxonomy" id="192010"/>
    <lineage>
        <taxon>Eukaryota</taxon>
        <taxon>Fungi</taxon>
        <taxon>Dikarya</taxon>
        <taxon>Ascomycota</taxon>
        <taxon>Pezizomycotina</taxon>
        <taxon>Sordariomycetes</taxon>
        <taxon>Hypocreomycetidae</taxon>
        <taxon>Hypocreales</taxon>
        <taxon>Nectriaceae</taxon>
        <taxon>Fusarium</taxon>
        <taxon>Fusarium fujikuroi species complex</taxon>
    </lineage>
</organism>
<dbReference type="Proteomes" id="UP000184255">
    <property type="component" value="Unassembled WGS sequence"/>
</dbReference>
<accession>A0A1L7UBX2</accession>
<evidence type="ECO:0000313" key="1">
    <source>
        <dbReference type="EMBL" id="CVL08200.1"/>
    </source>
</evidence>
<dbReference type="EMBL" id="FCQH01000022">
    <property type="protein sequence ID" value="CVL08200.1"/>
    <property type="molecule type" value="Genomic_DNA"/>
</dbReference>
<dbReference type="RefSeq" id="XP_041690968.1">
    <property type="nucleotide sequence ID" value="XM_041825605.1"/>
</dbReference>
<dbReference type="VEuPathDB" id="FungiDB:FMAN_14159"/>
<reference evidence="2" key="1">
    <citation type="journal article" date="2016" name="Genome Biol. Evol.">
        <title>Comparative 'omics' of the Fusarium fujikuroi species complex highlights differences in genetic potential and metabolite synthesis.</title>
        <authorList>
            <person name="Niehaus E.-M."/>
            <person name="Muensterkoetter M."/>
            <person name="Proctor R.H."/>
            <person name="Brown D.W."/>
            <person name="Sharon A."/>
            <person name="Idan Y."/>
            <person name="Oren-Young L."/>
            <person name="Sieber C.M."/>
            <person name="Novak O."/>
            <person name="Pencik A."/>
            <person name="Tarkowska D."/>
            <person name="Hromadova K."/>
            <person name="Freeman S."/>
            <person name="Maymon M."/>
            <person name="Elazar M."/>
            <person name="Youssef S.A."/>
            <person name="El-Shabrawy E.S.M."/>
            <person name="Shalaby A.B.A."/>
            <person name="Houterman P."/>
            <person name="Brock N.L."/>
            <person name="Burkhardt I."/>
            <person name="Tsavkelova E.A."/>
            <person name="Dickschat J.S."/>
            <person name="Galuszka P."/>
            <person name="Gueldener U."/>
            <person name="Tudzynski B."/>
        </authorList>
    </citation>
    <scope>NUCLEOTIDE SEQUENCE [LARGE SCALE GENOMIC DNA]</scope>
    <source>
        <strain evidence="2">MRC7560</strain>
    </source>
</reference>
<dbReference type="GeneID" id="65093408"/>
<keyword evidence="2" id="KW-1185">Reference proteome</keyword>
<dbReference type="AlphaFoldDB" id="A0A1L7UBX2"/>